<comment type="caution">
    <text evidence="1">The sequence shown here is derived from an EMBL/GenBank/DDBJ whole genome shotgun (WGS) entry which is preliminary data.</text>
</comment>
<name>A0ABV0RQB2_9TELE</name>
<dbReference type="EMBL" id="JAHRIN010053170">
    <property type="protein sequence ID" value="MEQ2210420.1"/>
    <property type="molecule type" value="Genomic_DNA"/>
</dbReference>
<proteinExistence type="predicted"/>
<sequence>MSRWFRLLPPCCEWRYCGNARKKLWKTVLFVWFKVQLSGLIHHCEALTAFQFHSRNSLPSFYLVSMEICFPWRFCHSQYGGRVDVALYAAMPAGRLPFWVCGSGGTIQPSRENV</sequence>
<reference evidence="1 2" key="1">
    <citation type="submission" date="2021-06" db="EMBL/GenBank/DDBJ databases">
        <authorList>
            <person name="Palmer J.M."/>
        </authorList>
    </citation>
    <scope>NUCLEOTIDE SEQUENCE [LARGE SCALE GENOMIC DNA]</scope>
    <source>
        <strain evidence="1 2">XC_2019</strain>
        <tissue evidence="1">Muscle</tissue>
    </source>
</reference>
<evidence type="ECO:0000313" key="1">
    <source>
        <dbReference type="EMBL" id="MEQ2210420.1"/>
    </source>
</evidence>
<keyword evidence="2" id="KW-1185">Reference proteome</keyword>
<organism evidence="1 2">
    <name type="scientific">Xenoophorus captivus</name>
    <dbReference type="NCBI Taxonomy" id="1517983"/>
    <lineage>
        <taxon>Eukaryota</taxon>
        <taxon>Metazoa</taxon>
        <taxon>Chordata</taxon>
        <taxon>Craniata</taxon>
        <taxon>Vertebrata</taxon>
        <taxon>Euteleostomi</taxon>
        <taxon>Actinopterygii</taxon>
        <taxon>Neopterygii</taxon>
        <taxon>Teleostei</taxon>
        <taxon>Neoteleostei</taxon>
        <taxon>Acanthomorphata</taxon>
        <taxon>Ovalentaria</taxon>
        <taxon>Atherinomorphae</taxon>
        <taxon>Cyprinodontiformes</taxon>
        <taxon>Goodeidae</taxon>
        <taxon>Xenoophorus</taxon>
    </lineage>
</organism>
<accession>A0ABV0RQB2</accession>
<gene>
    <name evidence="1" type="ORF">XENOCAPTIV_013198</name>
</gene>
<evidence type="ECO:0000313" key="2">
    <source>
        <dbReference type="Proteomes" id="UP001434883"/>
    </source>
</evidence>
<dbReference type="Proteomes" id="UP001434883">
    <property type="component" value="Unassembled WGS sequence"/>
</dbReference>
<evidence type="ECO:0008006" key="3">
    <source>
        <dbReference type="Google" id="ProtNLM"/>
    </source>
</evidence>
<protein>
    <recommendedName>
        <fullName evidence="3">Secreted protein</fullName>
    </recommendedName>
</protein>